<evidence type="ECO:0000313" key="3">
    <source>
        <dbReference type="Proteomes" id="UP000051749"/>
    </source>
</evidence>
<sequence length="286" mass="33498">MNILNQKKLKQLRKQVHDKNKKAFTEDYLEQIKKYEHLFQEFPQITFLTHNIIESARLISQGLLPQSLPLLQIPDTFQDELFQSILKKYPMGNPKGDELWNTYSQALPKFDKLLRSYRDYLEEHYGMWAYISAPFIKDLAGFLNKEPTLEVMAGNGYISAGLRNYDQTLMTTDSKGWTQENETGKHTLTEIEPLDALAAWDKYHDVVKYVIMSWSPDGIPVDWQLLQKMRQTNPKVILICIGEKFGSSGSHQFWQHANYIDPENTKKLNQHFTHFDLVHDQVYLIQ</sequence>
<organism evidence="1 3">
    <name type="scientific">Pediococcus ethanolidurans</name>
    <dbReference type="NCBI Taxonomy" id="319653"/>
    <lineage>
        <taxon>Bacteria</taxon>
        <taxon>Bacillati</taxon>
        <taxon>Bacillota</taxon>
        <taxon>Bacilli</taxon>
        <taxon>Lactobacillales</taxon>
        <taxon>Lactobacillaceae</taxon>
        <taxon>Pediococcus</taxon>
    </lineage>
</organism>
<gene>
    <name evidence="1" type="ORF">IV87_GL002028</name>
    <name evidence="2" type="ORF">SAMN04487973_10727</name>
</gene>
<dbReference type="Proteomes" id="UP000051749">
    <property type="component" value="Unassembled WGS sequence"/>
</dbReference>
<protein>
    <recommendedName>
        <fullName evidence="5">SAM-dependent methyltransferase</fullName>
    </recommendedName>
</protein>
<evidence type="ECO:0000313" key="1">
    <source>
        <dbReference type="EMBL" id="KRN82645.1"/>
    </source>
</evidence>
<reference evidence="2 4" key="2">
    <citation type="submission" date="2016-10" db="EMBL/GenBank/DDBJ databases">
        <authorList>
            <person name="Varghese N."/>
            <person name="Submissions S."/>
        </authorList>
    </citation>
    <scope>NUCLEOTIDE SEQUENCE [LARGE SCALE GENOMIC DNA]</scope>
    <source>
        <strain evidence="2 4">CGMCC 1.3889</strain>
    </source>
</reference>
<evidence type="ECO:0008006" key="5">
    <source>
        <dbReference type="Google" id="ProtNLM"/>
    </source>
</evidence>
<dbReference type="AlphaFoldDB" id="A0A0R2K5R6"/>
<accession>A0A0R2K5R6</accession>
<dbReference type="Proteomes" id="UP000182818">
    <property type="component" value="Unassembled WGS sequence"/>
</dbReference>
<keyword evidence="4" id="KW-1185">Reference proteome</keyword>
<evidence type="ECO:0000313" key="4">
    <source>
        <dbReference type="Proteomes" id="UP000182818"/>
    </source>
</evidence>
<comment type="caution">
    <text evidence="1">The sequence shown here is derived from an EMBL/GenBank/DDBJ whole genome shotgun (WGS) entry which is preliminary data.</text>
</comment>
<reference evidence="1 3" key="1">
    <citation type="journal article" date="2015" name="Genome Announc.">
        <title>Expanding the biotechnology potential of lactobacilli through comparative genomics of 213 strains and associated genera.</title>
        <authorList>
            <person name="Sun Z."/>
            <person name="Harris H.M."/>
            <person name="McCann A."/>
            <person name="Guo C."/>
            <person name="Argimon S."/>
            <person name="Zhang W."/>
            <person name="Yang X."/>
            <person name="Jeffery I.B."/>
            <person name="Cooney J.C."/>
            <person name="Kagawa T.F."/>
            <person name="Liu W."/>
            <person name="Song Y."/>
            <person name="Salvetti E."/>
            <person name="Wrobel A."/>
            <person name="Rasinkangas P."/>
            <person name="Parkhill J."/>
            <person name="Rea M.C."/>
            <person name="O'Sullivan O."/>
            <person name="Ritari J."/>
            <person name="Douillard F.P."/>
            <person name="Paul Ross R."/>
            <person name="Yang R."/>
            <person name="Briner A.E."/>
            <person name="Felis G.E."/>
            <person name="de Vos W.M."/>
            <person name="Barrangou R."/>
            <person name="Klaenhammer T.R."/>
            <person name="Caufield P.W."/>
            <person name="Cui Y."/>
            <person name="Zhang H."/>
            <person name="O'Toole P.W."/>
        </authorList>
    </citation>
    <scope>NUCLEOTIDE SEQUENCE [LARGE SCALE GENOMIC DNA]</scope>
    <source>
        <strain evidence="1 3">DSM 22301</strain>
    </source>
</reference>
<dbReference type="PATRIC" id="fig|319653.3.peg.2066"/>
<evidence type="ECO:0000313" key="2">
    <source>
        <dbReference type="EMBL" id="SER45937.1"/>
    </source>
</evidence>
<proteinExistence type="predicted"/>
<dbReference type="EMBL" id="FOGK01000007">
    <property type="protein sequence ID" value="SER45937.1"/>
    <property type="molecule type" value="Genomic_DNA"/>
</dbReference>
<dbReference type="EMBL" id="JQBY01000008">
    <property type="protein sequence ID" value="KRN82645.1"/>
    <property type="molecule type" value="Genomic_DNA"/>
</dbReference>
<name>A0A0R2K5R6_9LACO</name>
<dbReference type="STRING" id="319653.SAMN04487973_10727"/>